<evidence type="ECO:0000256" key="1">
    <source>
        <dbReference type="SAM" id="SignalP"/>
    </source>
</evidence>
<reference evidence="2 3" key="1">
    <citation type="submission" date="2017-08" db="EMBL/GenBank/DDBJ databases">
        <authorList>
            <person name="Park S.-J."/>
            <person name="Kim H."/>
        </authorList>
    </citation>
    <scope>NUCLEOTIDE SEQUENCE [LARGE SCALE GENOMIC DNA]</scope>
    <source>
        <strain evidence="3">ye3</strain>
    </source>
</reference>
<keyword evidence="3" id="KW-1185">Reference proteome</keyword>
<dbReference type="EMBL" id="CP022987">
    <property type="protein sequence ID" value="QAA94821.1"/>
    <property type="molecule type" value="Genomic_DNA"/>
</dbReference>
<accession>A0A410GEV2</accession>
<feature type="chain" id="PRO_5019049978" description="Carboxypeptidase regulatory-like domain-containing protein" evidence="1">
    <location>
        <begin position="24"/>
        <end position="146"/>
    </location>
</feature>
<dbReference type="RefSeq" id="WP_128355816.1">
    <property type="nucleotide sequence ID" value="NZ_CP022987.1"/>
</dbReference>
<dbReference type="Gene3D" id="2.60.40.1120">
    <property type="entry name" value="Carboxypeptidase-like, regulatory domain"/>
    <property type="match status" value="1"/>
</dbReference>
<gene>
    <name evidence="2" type="ORF">CKA81_13900</name>
</gene>
<evidence type="ECO:0008006" key="4">
    <source>
        <dbReference type="Google" id="ProtNLM"/>
    </source>
</evidence>
<protein>
    <recommendedName>
        <fullName evidence="4">Carboxypeptidase regulatory-like domain-containing protein</fullName>
    </recommendedName>
</protein>
<dbReference type="InterPro" id="IPR013784">
    <property type="entry name" value="Carb-bd-like_fold"/>
</dbReference>
<dbReference type="KEGG" id="pus:CKA81_13900"/>
<dbReference type="AlphaFoldDB" id="A0A410GEV2"/>
<dbReference type="OrthoDB" id="8926484at2"/>
<dbReference type="SUPFAM" id="SSF49452">
    <property type="entry name" value="Starch-binding domain-like"/>
    <property type="match status" value="1"/>
</dbReference>
<name>A0A410GEV2_9BURK</name>
<dbReference type="GO" id="GO:0030246">
    <property type="term" value="F:carbohydrate binding"/>
    <property type="evidence" value="ECO:0007669"/>
    <property type="project" value="InterPro"/>
</dbReference>
<sequence length="146" mass="15060">MVKRSSLAAVLATGAILATAAQAQLPPVQTANGVQYVTGGFGQDESNALKQARSDYTLALTFAVAASGSASSPYAGNVQVRLSEADGKVVLDTLSTGPYFLADVKPGAYQLVVTYEGKSQSKDVTIVAGKTTDLKFTWSRPASGPD</sequence>
<feature type="signal peptide" evidence="1">
    <location>
        <begin position="1"/>
        <end position="23"/>
    </location>
</feature>
<organism evidence="2 3">
    <name type="scientific">Pollutimonas thiosulfatoxidans</name>
    <dbReference type="NCBI Taxonomy" id="2028345"/>
    <lineage>
        <taxon>Bacteria</taxon>
        <taxon>Pseudomonadati</taxon>
        <taxon>Pseudomonadota</taxon>
        <taxon>Betaproteobacteria</taxon>
        <taxon>Burkholderiales</taxon>
        <taxon>Alcaligenaceae</taxon>
        <taxon>Pollutimonas</taxon>
    </lineage>
</organism>
<keyword evidence="1" id="KW-0732">Signal</keyword>
<evidence type="ECO:0000313" key="2">
    <source>
        <dbReference type="EMBL" id="QAA94821.1"/>
    </source>
</evidence>
<proteinExistence type="predicted"/>
<evidence type="ECO:0000313" key="3">
    <source>
        <dbReference type="Proteomes" id="UP000283474"/>
    </source>
</evidence>
<dbReference type="Proteomes" id="UP000283474">
    <property type="component" value="Chromosome"/>
</dbReference>